<dbReference type="SUPFAM" id="SSF46785">
    <property type="entry name" value="Winged helix' DNA-binding domain"/>
    <property type="match status" value="1"/>
</dbReference>
<evidence type="ECO:0000256" key="3">
    <source>
        <dbReference type="ARBA" id="ARBA00023125"/>
    </source>
</evidence>
<reference evidence="5 6" key="1">
    <citation type="submission" date="2019-10" db="EMBL/GenBank/DDBJ databases">
        <title>Taxonomy of Antarctic Massilia spp.: description of Massilia rubra sp. nov., Massilia aquatica sp. nov., Massilia mucilaginosa sp. nov., Massilia frigida sp. nov. isolated from streams, lakes and regoliths.</title>
        <authorList>
            <person name="Holochova P."/>
            <person name="Sedlacek I."/>
            <person name="Kralova S."/>
            <person name="Maslanova I."/>
            <person name="Busse H.-J."/>
            <person name="Stankova E."/>
            <person name="Vrbovska V."/>
            <person name="Kovarovic V."/>
            <person name="Bartak M."/>
            <person name="Svec P."/>
            <person name="Pantucek R."/>
        </authorList>
    </citation>
    <scope>NUCLEOTIDE SEQUENCE [LARGE SCALE GENOMIC DNA]</scope>
    <source>
        <strain evidence="5 6">CCM 8695</strain>
    </source>
</reference>
<dbReference type="EMBL" id="WHJG01000030">
    <property type="protein sequence ID" value="NHZ82280.1"/>
    <property type="molecule type" value="Genomic_DNA"/>
</dbReference>
<evidence type="ECO:0000256" key="4">
    <source>
        <dbReference type="ARBA" id="ARBA00023163"/>
    </source>
</evidence>
<dbReference type="RefSeq" id="WP_167090129.1">
    <property type="nucleotide sequence ID" value="NZ_WHJG01000030.1"/>
</dbReference>
<dbReference type="InterPro" id="IPR036390">
    <property type="entry name" value="WH_DNA-bd_sf"/>
</dbReference>
<evidence type="ECO:0000313" key="6">
    <source>
        <dbReference type="Proteomes" id="UP000621455"/>
    </source>
</evidence>
<protein>
    <submittedName>
        <fullName evidence="5">BlaI/MecI/CopY family transcriptional regulator</fullName>
    </submittedName>
</protein>
<dbReference type="Proteomes" id="UP000621455">
    <property type="component" value="Unassembled WGS sequence"/>
</dbReference>
<accession>A0ABX0NIF7</accession>
<comment type="similarity">
    <text evidence="1">Belongs to the BlaI transcriptional regulatory family.</text>
</comment>
<keyword evidence="3" id="KW-0238">DNA-binding</keyword>
<dbReference type="InterPro" id="IPR005650">
    <property type="entry name" value="BlaI_family"/>
</dbReference>
<evidence type="ECO:0000256" key="2">
    <source>
        <dbReference type="ARBA" id="ARBA00023015"/>
    </source>
</evidence>
<dbReference type="Pfam" id="PF03965">
    <property type="entry name" value="Penicillinase_R"/>
    <property type="match status" value="1"/>
</dbReference>
<sequence>MLSSQFPALGDLEKAVLDDLWSHVSGDAKEVHARVGVARGISPNTVQSTLERLYRKSLLTREKISHAYVYSPRVQREELMGAMIADLVGTLGKAQSGSMLSAFVDFAVRADQSNLDRLESLIAARRASQSAGEEPQ</sequence>
<organism evidence="5 6">
    <name type="scientific">Massilia frigida</name>
    <dbReference type="NCBI Taxonomy" id="2609281"/>
    <lineage>
        <taxon>Bacteria</taxon>
        <taxon>Pseudomonadati</taxon>
        <taxon>Pseudomonadota</taxon>
        <taxon>Betaproteobacteria</taxon>
        <taxon>Burkholderiales</taxon>
        <taxon>Oxalobacteraceae</taxon>
        <taxon>Telluria group</taxon>
        <taxon>Massilia</taxon>
    </lineage>
</organism>
<proteinExistence type="inferred from homology"/>
<evidence type="ECO:0000256" key="1">
    <source>
        <dbReference type="ARBA" id="ARBA00011046"/>
    </source>
</evidence>
<comment type="caution">
    <text evidence="5">The sequence shown here is derived from an EMBL/GenBank/DDBJ whole genome shotgun (WGS) entry which is preliminary data.</text>
</comment>
<evidence type="ECO:0000313" key="5">
    <source>
        <dbReference type="EMBL" id="NHZ82280.1"/>
    </source>
</evidence>
<keyword evidence="6" id="KW-1185">Reference proteome</keyword>
<keyword evidence="4" id="KW-0804">Transcription</keyword>
<dbReference type="Gene3D" id="1.10.10.10">
    <property type="entry name" value="Winged helix-like DNA-binding domain superfamily/Winged helix DNA-binding domain"/>
    <property type="match status" value="1"/>
</dbReference>
<dbReference type="InterPro" id="IPR036388">
    <property type="entry name" value="WH-like_DNA-bd_sf"/>
</dbReference>
<keyword evidence="2" id="KW-0805">Transcription regulation</keyword>
<gene>
    <name evidence="5" type="ORF">F2P44_23805</name>
</gene>
<name>A0ABX0NIF7_9BURK</name>